<name>A0A0L6URQ3_9BASI</name>
<reference evidence="3 4" key="1">
    <citation type="submission" date="2015-08" db="EMBL/GenBank/DDBJ databases">
        <title>Next Generation Sequencing and Analysis of the Genome of Puccinia sorghi L Schw, the Causal Agent of Maize Common Rust.</title>
        <authorList>
            <person name="Rochi L."/>
            <person name="Burguener G."/>
            <person name="Darino M."/>
            <person name="Turjanski A."/>
            <person name="Kreff E."/>
            <person name="Dieguez M.J."/>
            <person name="Sacco F."/>
        </authorList>
    </citation>
    <scope>NUCLEOTIDE SEQUENCE [LARGE SCALE GENOMIC DNA]</scope>
    <source>
        <strain evidence="3 4">RO10H11247</strain>
    </source>
</reference>
<dbReference type="OrthoDB" id="2499047at2759"/>
<keyword evidence="2" id="KW-0732">Signal</keyword>
<keyword evidence="4" id="KW-1185">Reference proteome</keyword>
<feature type="compositionally biased region" description="Polar residues" evidence="1">
    <location>
        <begin position="292"/>
        <end position="301"/>
    </location>
</feature>
<accession>A0A0L6URQ3</accession>
<sequence>MVVLAPLLLARPPTTTAGDEPHKSEVSPDYATLSSPLSGQRFYQGKDMPIRFTDPSTSATEARFSVSNYTGVYLIGKASLKNNGHISTKFKLPNWVADGTYDFVASENDGPFGSDDFNTDVVICTVFVGHPRPGQMEFAPFRNQAEQDLIDNNLQTCDATVLKKREPHPPKFVTPKANQSIPQGSPIAIRFLDGQLDPNVTQARFMLRPRTPTVASDDQELVLAGPDTSSERGLYTFDGVLIQTNVTPPQEITPGAYSLVAEEVDPQDSSRFQRAASIDIQIVPAAQDSTDEPQAQTLAQESNEEDLLSSPPVLEKRAKSPAFIAPTKNQQITTGHHLNISFVNPNRKTDRVRFILKPISAKTTQKQLILFSRNALSEQLFVNETTCNARVFFPLAIAGGDYDLVAQEVYSEGKLKDVGSVRIKVVQPKKARALKSRDLLPMSRFPGSGGLLDKPIGRRLQPLAPASEDLTRAQPTVLERRQSVQRRESATMLEPTPNQNVPSGSTFLCKLQDKHATSEIAHFVLRSFGGYEQYLGAAKFVNGIATLKTTCPTDLPYDTYYIAALQNSLKRPQTFLDVISTVIIVSHARPTTQIPLGPREPFVSSAHLAKPVYNQFIPGGNIFECRLLNGIHTERVKFLLRFGDGRSDLAVGNCEFKENGVAQTMCQIPSSVGPGTYMFVAQKSSKSRPDWFLDVDQVMISLANPRGLGPDLEPHHRLPRRALERNHATSPSSVLLQPTPNQAIPKGQGFTVKMAQNNAPPSSLLRFLLKPATSSPSPDDQEHVLGTTSNPESLEQTLKCPDDMPKGNYLFVVQTNDPDDPQKFLDAGKTPVMVIDPWKSGPANSSEGSRNTTMGWTDDGSGQNRTREGRDGDGVPSVLVLPPTVPSQPHHVDARHIFASAAPRDIPRTVQALALVALLSTHF</sequence>
<feature type="signal peptide" evidence="2">
    <location>
        <begin position="1"/>
        <end position="17"/>
    </location>
</feature>
<gene>
    <name evidence="3" type="ORF">VP01_437g6</name>
</gene>
<feature type="region of interest" description="Disordered" evidence="1">
    <location>
        <begin position="285"/>
        <end position="310"/>
    </location>
</feature>
<dbReference type="EMBL" id="LAVV01009479">
    <property type="protein sequence ID" value="KNZ50515.1"/>
    <property type="molecule type" value="Genomic_DNA"/>
</dbReference>
<evidence type="ECO:0000256" key="1">
    <source>
        <dbReference type="SAM" id="MobiDB-lite"/>
    </source>
</evidence>
<feature type="chain" id="PRO_5005567835" evidence="2">
    <location>
        <begin position="18"/>
        <end position="923"/>
    </location>
</feature>
<feature type="compositionally biased region" description="Polar residues" evidence="1">
    <location>
        <begin position="786"/>
        <end position="796"/>
    </location>
</feature>
<evidence type="ECO:0000256" key="2">
    <source>
        <dbReference type="SAM" id="SignalP"/>
    </source>
</evidence>
<feature type="compositionally biased region" description="Polar residues" evidence="1">
    <location>
        <begin position="842"/>
        <end position="864"/>
    </location>
</feature>
<feature type="region of interest" description="Disordered" evidence="1">
    <location>
        <begin position="835"/>
        <end position="875"/>
    </location>
</feature>
<dbReference type="VEuPathDB" id="FungiDB:VP01_437g6"/>
<organism evidence="3 4">
    <name type="scientific">Puccinia sorghi</name>
    <dbReference type="NCBI Taxonomy" id="27349"/>
    <lineage>
        <taxon>Eukaryota</taxon>
        <taxon>Fungi</taxon>
        <taxon>Dikarya</taxon>
        <taxon>Basidiomycota</taxon>
        <taxon>Pucciniomycotina</taxon>
        <taxon>Pucciniomycetes</taxon>
        <taxon>Pucciniales</taxon>
        <taxon>Pucciniaceae</taxon>
        <taxon>Puccinia</taxon>
    </lineage>
</organism>
<proteinExistence type="predicted"/>
<dbReference type="Proteomes" id="UP000037035">
    <property type="component" value="Unassembled WGS sequence"/>
</dbReference>
<protein>
    <submittedName>
        <fullName evidence="3">Uncharacterized protein</fullName>
    </submittedName>
</protein>
<dbReference type="AlphaFoldDB" id="A0A0L6URQ3"/>
<comment type="caution">
    <text evidence="3">The sequence shown here is derived from an EMBL/GenBank/DDBJ whole genome shotgun (WGS) entry which is preliminary data.</text>
</comment>
<feature type="region of interest" description="Disordered" evidence="1">
    <location>
        <begin position="770"/>
        <end position="796"/>
    </location>
</feature>
<evidence type="ECO:0000313" key="4">
    <source>
        <dbReference type="Proteomes" id="UP000037035"/>
    </source>
</evidence>
<evidence type="ECO:0000313" key="3">
    <source>
        <dbReference type="EMBL" id="KNZ50515.1"/>
    </source>
</evidence>